<comment type="caution">
    <text evidence="1">The sequence shown here is derived from an EMBL/GenBank/DDBJ whole genome shotgun (WGS) entry which is preliminary data.</text>
</comment>
<dbReference type="EMBL" id="MZGT01000007">
    <property type="protein sequence ID" value="OPJ65503.1"/>
    <property type="molecule type" value="Genomic_DNA"/>
</dbReference>
<protein>
    <submittedName>
        <fullName evidence="1">Uncharacterized protein</fullName>
    </submittedName>
</protein>
<gene>
    <name evidence="1" type="ORF">CLCHR_06950</name>
</gene>
<keyword evidence="2" id="KW-1185">Reference proteome</keyword>
<dbReference type="OrthoDB" id="9913774at2"/>
<dbReference type="Proteomes" id="UP000191056">
    <property type="component" value="Unassembled WGS sequence"/>
</dbReference>
<name>A0A1V4J026_9CLOT</name>
<evidence type="ECO:0000313" key="1">
    <source>
        <dbReference type="EMBL" id="OPJ65503.1"/>
    </source>
</evidence>
<proteinExistence type="predicted"/>
<evidence type="ECO:0000313" key="2">
    <source>
        <dbReference type="Proteomes" id="UP000191056"/>
    </source>
</evidence>
<sequence length="64" mass="7271">MEIIAEKAMAKAKTGEVVECKVVLAHVAGGKQIQYIDNYGKVIRTEKLSRSPYRFQVNPDKYKK</sequence>
<dbReference type="RefSeq" id="WP_079438290.1">
    <property type="nucleotide sequence ID" value="NZ_MZGT01000007.1"/>
</dbReference>
<organism evidence="1 2">
    <name type="scientific">Clostridium chromiireducens</name>
    <dbReference type="NCBI Taxonomy" id="225345"/>
    <lineage>
        <taxon>Bacteria</taxon>
        <taxon>Bacillati</taxon>
        <taxon>Bacillota</taxon>
        <taxon>Clostridia</taxon>
        <taxon>Eubacteriales</taxon>
        <taxon>Clostridiaceae</taxon>
        <taxon>Clostridium</taxon>
    </lineage>
</organism>
<dbReference type="AlphaFoldDB" id="A0A1V4J026"/>
<reference evidence="1 2" key="1">
    <citation type="submission" date="2017-03" db="EMBL/GenBank/DDBJ databases">
        <title>Genome sequence of Clostridium chromiireducens DSM 23318.</title>
        <authorList>
            <person name="Poehlein A."/>
            <person name="Daniel R."/>
        </authorList>
    </citation>
    <scope>NUCLEOTIDE SEQUENCE [LARGE SCALE GENOMIC DNA]</scope>
    <source>
        <strain evidence="1 2">DSM 23318</strain>
    </source>
</reference>
<accession>A0A1V4J026</accession>